<feature type="non-terminal residue" evidence="2">
    <location>
        <position position="51"/>
    </location>
</feature>
<keyword evidence="1" id="KW-0472">Membrane</keyword>
<organism evidence="2 3">
    <name type="scientific">Achaetomium macrosporum</name>
    <dbReference type="NCBI Taxonomy" id="79813"/>
    <lineage>
        <taxon>Eukaryota</taxon>
        <taxon>Fungi</taxon>
        <taxon>Dikarya</taxon>
        <taxon>Ascomycota</taxon>
        <taxon>Pezizomycotina</taxon>
        <taxon>Sordariomycetes</taxon>
        <taxon>Sordariomycetidae</taxon>
        <taxon>Sordariales</taxon>
        <taxon>Chaetomiaceae</taxon>
        <taxon>Achaetomium</taxon>
    </lineage>
</organism>
<comment type="caution">
    <text evidence="2">The sequence shown here is derived from an EMBL/GenBank/DDBJ whole genome shotgun (WGS) entry which is preliminary data.</text>
</comment>
<accession>A0AAN7C2J2</accession>
<gene>
    <name evidence="2" type="ORF">C8A03DRAFT_38407</name>
</gene>
<evidence type="ECO:0000313" key="2">
    <source>
        <dbReference type="EMBL" id="KAK4233847.1"/>
    </source>
</evidence>
<dbReference type="AlphaFoldDB" id="A0AAN7C2J2"/>
<name>A0AAN7C2J2_9PEZI</name>
<reference evidence="2" key="2">
    <citation type="submission" date="2023-05" db="EMBL/GenBank/DDBJ databases">
        <authorList>
            <consortium name="Lawrence Berkeley National Laboratory"/>
            <person name="Steindorff A."/>
            <person name="Hensen N."/>
            <person name="Bonometti L."/>
            <person name="Westerberg I."/>
            <person name="Brannstrom I.O."/>
            <person name="Guillou S."/>
            <person name="Cros-Aarteil S."/>
            <person name="Calhoun S."/>
            <person name="Haridas S."/>
            <person name="Kuo A."/>
            <person name="Mondo S."/>
            <person name="Pangilinan J."/>
            <person name="Riley R."/>
            <person name="Labutti K."/>
            <person name="Andreopoulos B."/>
            <person name="Lipzen A."/>
            <person name="Chen C."/>
            <person name="Yanf M."/>
            <person name="Daum C."/>
            <person name="Ng V."/>
            <person name="Clum A."/>
            <person name="Ohm R."/>
            <person name="Martin F."/>
            <person name="Silar P."/>
            <person name="Natvig D."/>
            <person name="Lalanne C."/>
            <person name="Gautier V."/>
            <person name="Ament-Velasquez S.L."/>
            <person name="Kruys A."/>
            <person name="Hutchinson M.I."/>
            <person name="Powell A.J."/>
            <person name="Barry K."/>
            <person name="Miller A.N."/>
            <person name="Grigoriev I.V."/>
            <person name="Debuchy R."/>
            <person name="Gladieux P."/>
            <person name="Thoren M.H."/>
            <person name="Johannesson H."/>
        </authorList>
    </citation>
    <scope>NUCLEOTIDE SEQUENCE</scope>
    <source>
        <strain evidence="2">CBS 532.94</strain>
    </source>
</reference>
<proteinExistence type="predicted"/>
<sequence>MFQKVSKEVVISLVKAFIFAYSILGVELTLYWNGATDVYSIATTGQLIPFT</sequence>
<keyword evidence="1" id="KW-0812">Transmembrane</keyword>
<dbReference type="Proteomes" id="UP001303760">
    <property type="component" value="Unassembled WGS sequence"/>
</dbReference>
<keyword evidence="3" id="KW-1185">Reference proteome</keyword>
<reference evidence="2" key="1">
    <citation type="journal article" date="2023" name="Mol. Phylogenet. Evol.">
        <title>Genome-scale phylogeny and comparative genomics of the fungal order Sordariales.</title>
        <authorList>
            <person name="Hensen N."/>
            <person name="Bonometti L."/>
            <person name="Westerberg I."/>
            <person name="Brannstrom I.O."/>
            <person name="Guillou S."/>
            <person name="Cros-Aarteil S."/>
            <person name="Calhoun S."/>
            <person name="Haridas S."/>
            <person name="Kuo A."/>
            <person name="Mondo S."/>
            <person name="Pangilinan J."/>
            <person name="Riley R."/>
            <person name="LaButti K."/>
            <person name="Andreopoulos B."/>
            <person name="Lipzen A."/>
            <person name="Chen C."/>
            <person name="Yan M."/>
            <person name="Daum C."/>
            <person name="Ng V."/>
            <person name="Clum A."/>
            <person name="Steindorff A."/>
            <person name="Ohm R.A."/>
            <person name="Martin F."/>
            <person name="Silar P."/>
            <person name="Natvig D.O."/>
            <person name="Lalanne C."/>
            <person name="Gautier V."/>
            <person name="Ament-Velasquez S.L."/>
            <person name="Kruys A."/>
            <person name="Hutchinson M.I."/>
            <person name="Powell A.J."/>
            <person name="Barry K."/>
            <person name="Miller A.N."/>
            <person name="Grigoriev I.V."/>
            <person name="Debuchy R."/>
            <person name="Gladieux P."/>
            <person name="Hiltunen Thoren M."/>
            <person name="Johannesson H."/>
        </authorList>
    </citation>
    <scope>NUCLEOTIDE SEQUENCE</scope>
    <source>
        <strain evidence="2">CBS 532.94</strain>
    </source>
</reference>
<keyword evidence="1" id="KW-1133">Transmembrane helix</keyword>
<feature type="transmembrane region" description="Helical" evidence="1">
    <location>
        <begin position="12"/>
        <end position="32"/>
    </location>
</feature>
<evidence type="ECO:0000313" key="3">
    <source>
        <dbReference type="Proteomes" id="UP001303760"/>
    </source>
</evidence>
<protein>
    <submittedName>
        <fullName evidence="2">Uncharacterized protein</fullName>
    </submittedName>
</protein>
<evidence type="ECO:0000256" key="1">
    <source>
        <dbReference type="SAM" id="Phobius"/>
    </source>
</evidence>
<dbReference type="EMBL" id="MU860462">
    <property type="protein sequence ID" value="KAK4233847.1"/>
    <property type="molecule type" value="Genomic_DNA"/>
</dbReference>